<dbReference type="InterPro" id="IPR016181">
    <property type="entry name" value="Acyl_CoA_acyltransferase"/>
</dbReference>
<dbReference type="Proteomes" id="UP001244427">
    <property type="component" value="Unassembled WGS sequence"/>
</dbReference>
<dbReference type="AlphaFoldDB" id="A0AAW8F0S1"/>
<dbReference type="RefSeq" id="WP_307298683.1">
    <property type="nucleotide sequence ID" value="NZ_JAUSXV010000001.1"/>
</dbReference>
<evidence type="ECO:0000313" key="4">
    <source>
        <dbReference type="EMBL" id="MDQ0649378.1"/>
    </source>
</evidence>
<dbReference type="PANTHER" id="PTHR43877">
    <property type="entry name" value="AMINOALKYLPHOSPHONATE N-ACETYLTRANSFERASE-RELATED-RELATED"/>
    <property type="match status" value="1"/>
</dbReference>
<dbReference type="Pfam" id="PF13673">
    <property type="entry name" value="Acetyltransf_10"/>
    <property type="match status" value="1"/>
</dbReference>
<comment type="caution">
    <text evidence="4">The sequence shown here is derived from an EMBL/GenBank/DDBJ whole genome shotgun (WGS) entry which is preliminary data.</text>
</comment>
<dbReference type="PANTHER" id="PTHR43877:SF2">
    <property type="entry name" value="AMINOALKYLPHOSPHONATE N-ACETYLTRANSFERASE-RELATED"/>
    <property type="match status" value="1"/>
</dbReference>
<dbReference type="EMBL" id="JAUSXV010000001">
    <property type="protein sequence ID" value="MDQ0649378.1"/>
    <property type="molecule type" value="Genomic_DNA"/>
</dbReference>
<proteinExistence type="predicted"/>
<feature type="domain" description="N-acetyltransferase" evidence="3">
    <location>
        <begin position="4"/>
        <end position="153"/>
    </location>
</feature>
<evidence type="ECO:0000259" key="3">
    <source>
        <dbReference type="PROSITE" id="PS51186"/>
    </source>
</evidence>
<dbReference type="Gene3D" id="3.40.630.30">
    <property type="match status" value="1"/>
</dbReference>
<dbReference type="InterPro" id="IPR050832">
    <property type="entry name" value="Bact_Acetyltransf"/>
</dbReference>
<organism evidence="4 5">
    <name type="scientific">Microbacterium natoriense</name>
    <dbReference type="NCBI Taxonomy" id="284570"/>
    <lineage>
        <taxon>Bacteria</taxon>
        <taxon>Bacillati</taxon>
        <taxon>Actinomycetota</taxon>
        <taxon>Actinomycetes</taxon>
        <taxon>Micrococcales</taxon>
        <taxon>Microbacteriaceae</taxon>
        <taxon>Microbacterium</taxon>
    </lineage>
</organism>
<keyword evidence="4" id="KW-0689">Ribosomal protein</keyword>
<evidence type="ECO:0000256" key="2">
    <source>
        <dbReference type="ARBA" id="ARBA00023315"/>
    </source>
</evidence>
<keyword evidence="5" id="KW-1185">Reference proteome</keyword>
<dbReference type="GO" id="GO:0016747">
    <property type="term" value="F:acyltransferase activity, transferring groups other than amino-acyl groups"/>
    <property type="evidence" value="ECO:0007669"/>
    <property type="project" value="InterPro"/>
</dbReference>
<name>A0AAW8F0S1_9MICO</name>
<protein>
    <submittedName>
        <fullName evidence="4">Ribosomal protein S18 acetylase RimI-like enzyme</fullName>
    </submittedName>
</protein>
<reference evidence="4 5" key="1">
    <citation type="submission" date="2023-07" db="EMBL/GenBank/DDBJ databases">
        <title>Comparative genomics of wheat-associated soil bacteria to identify genetic determinants of phenazine resistance.</title>
        <authorList>
            <person name="Mouncey N."/>
        </authorList>
    </citation>
    <scope>NUCLEOTIDE SEQUENCE [LARGE SCALE GENOMIC DNA]</scope>
    <source>
        <strain evidence="4 5">W4I9-1</strain>
    </source>
</reference>
<dbReference type="SUPFAM" id="SSF55729">
    <property type="entry name" value="Acyl-CoA N-acyltransferases (Nat)"/>
    <property type="match status" value="1"/>
</dbReference>
<dbReference type="GO" id="GO:0005840">
    <property type="term" value="C:ribosome"/>
    <property type="evidence" value="ECO:0007669"/>
    <property type="project" value="UniProtKB-KW"/>
</dbReference>
<dbReference type="InterPro" id="IPR000182">
    <property type="entry name" value="GNAT_dom"/>
</dbReference>
<gene>
    <name evidence="4" type="ORF">QFZ53_003574</name>
</gene>
<keyword evidence="1" id="KW-0808">Transferase</keyword>
<sequence length="153" mass="16543">MTAITIRPISPSDAGEVLTLQRAAFVSEAQIYADPDQPPLTQSLPELEAELRTAKGVVAVLDGRIVGALRAREGDGLLQIGRIAVAPDVQGEGIGRRLLDAIEDDTDCEEAELFTGSLSEANIALYESCGYRETERIDQGDGTAQVFMRKRLR</sequence>
<keyword evidence="4" id="KW-0687">Ribonucleoprotein</keyword>
<dbReference type="PROSITE" id="PS51186">
    <property type="entry name" value="GNAT"/>
    <property type="match status" value="1"/>
</dbReference>
<evidence type="ECO:0000313" key="5">
    <source>
        <dbReference type="Proteomes" id="UP001244427"/>
    </source>
</evidence>
<accession>A0AAW8F0S1</accession>
<evidence type="ECO:0000256" key="1">
    <source>
        <dbReference type="ARBA" id="ARBA00022679"/>
    </source>
</evidence>
<dbReference type="CDD" id="cd04301">
    <property type="entry name" value="NAT_SF"/>
    <property type="match status" value="1"/>
</dbReference>
<keyword evidence="2" id="KW-0012">Acyltransferase</keyword>